<name>A0A8S1U9G3_PAROT</name>
<dbReference type="PANTHER" id="PTHR16469">
    <property type="entry name" value="UBIQUITIN-ASSOCIATED AND SH3 DOMAIN-CONTAINING BA-RELATED"/>
    <property type="match status" value="1"/>
</dbReference>
<dbReference type="CDD" id="cd07067">
    <property type="entry name" value="HP_PGM_like"/>
    <property type="match status" value="1"/>
</dbReference>
<sequence>MIFLVRHGERADNCEIEKKNIVNPSDPHLTPTGCTQALQAGSLIQQEIEAYSCVDIQSSPFLRCIMTAKIVASQINKQEVSLKTEICETLYPQFFSKNPLPELVINTDSTHTYFTGITLIDQQLDQNEIYPETLEKVTNRIMTYVQQLLKTIEPEQCVILVTHQRPLKTILELFNQKTDNVGYCKVISLRKGESTQIEKCELKIY</sequence>
<evidence type="ECO:0000256" key="1">
    <source>
        <dbReference type="PIRSR" id="PIRSR613078-2"/>
    </source>
</evidence>
<evidence type="ECO:0000313" key="2">
    <source>
        <dbReference type="EMBL" id="CAD8159366.1"/>
    </source>
</evidence>
<dbReference type="InterPro" id="IPR013078">
    <property type="entry name" value="His_Pase_superF_clade-1"/>
</dbReference>
<feature type="binding site" evidence="1">
    <location>
        <begin position="6"/>
        <end position="13"/>
    </location>
    <ligand>
        <name>substrate</name>
    </ligand>
</feature>
<dbReference type="SMART" id="SM00855">
    <property type="entry name" value="PGAM"/>
    <property type="match status" value="1"/>
</dbReference>
<dbReference type="Pfam" id="PF00300">
    <property type="entry name" value="His_Phos_1"/>
    <property type="match status" value="1"/>
</dbReference>
<keyword evidence="3" id="KW-1185">Reference proteome</keyword>
<dbReference type="AlphaFoldDB" id="A0A8S1U9G3"/>
<evidence type="ECO:0008006" key="4">
    <source>
        <dbReference type="Google" id="ProtNLM"/>
    </source>
</evidence>
<reference evidence="2" key="1">
    <citation type="submission" date="2021-01" db="EMBL/GenBank/DDBJ databases">
        <authorList>
            <consortium name="Genoscope - CEA"/>
            <person name="William W."/>
        </authorList>
    </citation>
    <scope>NUCLEOTIDE SEQUENCE</scope>
</reference>
<comment type="caution">
    <text evidence="2">The sequence shown here is derived from an EMBL/GenBank/DDBJ whole genome shotgun (WGS) entry which is preliminary data.</text>
</comment>
<dbReference type="Proteomes" id="UP000683925">
    <property type="component" value="Unassembled WGS sequence"/>
</dbReference>
<protein>
    <recommendedName>
        <fullName evidence="4">Phosphoglycerate mutase</fullName>
    </recommendedName>
</protein>
<gene>
    <name evidence="2" type="ORF">POCTA_138.1.T0360345</name>
</gene>
<feature type="binding site" evidence="1">
    <location>
        <position position="63"/>
    </location>
    <ligand>
        <name>substrate</name>
    </ligand>
</feature>
<dbReference type="InterPro" id="IPR051710">
    <property type="entry name" value="Phosphatase_SH3-domain"/>
</dbReference>
<accession>A0A8S1U9G3</accession>
<organism evidence="2 3">
    <name type="scientific">Paramecium octaurelia</name>
    <dbReference type="NCBI Taxonomy" id="43137"/>
    <lineage>
        <taxon>Eukaryota</taxon>
        <taxon>Sar</taxon>
        <taxon>Alveolata</taxon>
        <taxon>Ciliophora</taxon>
        <taxon>Intramacronucleata</taxon>
        <taxon>Oligohymenophorea</taxon>
        <taxon>Peniculida</taxon>
        <taxon>Parameciidae</taxon>
        <taxon>Paramecium</taxon>
    </lineage>
</organism>
<proteinExistence type="predicted"/>
<dbReference type="PANTHER" id="PTHR16469:SF27">
    <property type="entry name" value="UBIQUITIN-ASSOCIATED AND SH3 DOMAIN-CONTAINING BA-RELATED"/>
    <property type="match status" value="1"/>
</dbReference>
<dbReference type="OMA" id="ERADNCE"/>
<dbReference type="OrthoDB" id="283128at2759"/>
<evidence type="ECO:0000313" key="3">
    <source>
        <dbReference type="Proteomes" id="UP000683925"/>
    </source>
</evidence>
<dbReference type="EMBL" id="CAJJDP010000036">
    <property type="protein sequence ID" value="CAD8159366.1"/>
    <property type="molecule type" value="Genomic_DNA"/>
</dbReference>